<dbReference type="Gene3D" id="3.90.25.10">
    <property type="entry name" value="UDP-galactose 4-epimerase, domain 1"/>
    <property type="match status" value="2"/>
</dbReference>
<dbReference type="EMBL" id="CM000839">
    <property type="protein sequence ID" value="KRH56312.1"/>
    <property type="molecule type" value="Genomic_DNA"/>
</dbReference>
<evidence type="ECO:0000313" key="4">
    <source>
        <dbReference type="Proteomes" id="UP000008827"/>
    </source>
</evidence>
<gene>
    <name evidence="3" type="primary">LOC100777115</name>
    <name evidence="2" type="ORF">GLYMA_06G317000</name>
</gene>
<keyword evidence="4" id="KW-1185">Reference proteome</keyword>
<evidence type="ECO:0000259" key="1">
    <source>
        <dbReference type="Pfam" id="PF05368"/>
    </source>
</evidence>
<dbReference type="ExpressionAtlas" id="A0A0R0JUU6">
    <property type="expression patterns" value="baseline and differential"/>
</dbReference>
<dbReference type="Pfam" id="PF05368">
    <property type="entry name" value="NmrA"/>
    <property type="match status" value="1"/>
</dbReference>
<dbReference type="Proteomes" id="UP000008827">
    <property type="component" value="Chromosome 6"/>
</dbReference>
<evidence type="ECO:0000313" key="3">
    <source>
        <dbReference type="EnsemblPlants" id="KRH56312"/>
    </source>
</evidence>
<dbReference type="SUPFAM" id="SSF51735">
    <property type="entry name" value="NAD(P)-binding Rossmann-fold domains"/>
    <property type="match status" value="1"/>
</dbReference>
<dbReference type="PANTHER" id="PTHR43349">
    <property type="entry name" value="PINORESINOL REDUCTASE-RELATED"/>
    <property type="match status" value="1"/>
</dbReference>
<dbReference type="PANTHER" id="PTHR43349:SF9">
    <property type="entry name" value="PHENYLCOUMARAN BENZYLIC ETHER REDUCTASE-LIKE PROTEIN"/>
    <property type="match status" value="1"/>
</dbReference>
<protein>
    <recommendedName>
        <fullName evidence="1">NmrA-like domain-containing protein</fullName>
    </recommendedName>
</protein>
<evidence type="ECO:0000313" key="2">
    <source>
        <dbReference type="EMBL" id="KRH56312.1"/>
    </source>
</evidence>
<dbReference type="EnsemblPlants" id="KRH56312">
    <property type="protein sequence ID" value="KRH56312"/>
    <property type="gene ID" value="GLYMA_06G317000"/>
</dbReference>
<reference evidence="3" key="2">
    <citation type="submission" date="2018-02" db="UniProtKB">
        <authorList>
            <consortium name="EnsemblPlants"/>
        </authorList>
    </citation>
    <scope>IDENTIFICATION</scope>
    <source>
        <strain evidence="3">Williams 82</strain>
    </source>
</reference>
<name>A0A0R0JUU6_SOYBN</name>
<proteinExistence type="predicted"/>
<feature type="domain" description="NmrA-like" evidence="1">
    <location>
        <begin position="20"/>
        <end position="182"/>
    </location>
</feature>
<accession>A0A0R0JUU6</accession>
<dbReference type="InterPro" id="IPR036291">
    <property type="entry name" value="NAD(P)-bd_dom_sf"/>
</dbReference>
<dbReference type="AlphaFoldDB" id="A0A0R0JUU6"/>
<dbReference type="InterPro" id="IPR050608">
    <property type="entry name" value="NmrA-type/Isoflavone_red_sf"/>
</dbReference>
<reference evidence="2" key="3">
    <citation type="submission" date="2018-07" db="EMBL/GenBank/DDBJ databases">
        <title>WGS assembly of Glycine max.</title>
        <authorList>
            <person name="Schmutz J."/>
            <person name="Cannon S."/>
            <person name="Schlueter J."/>
            <person name="Ma J."/>
            <person name="Mitros T."/>
            <person name="Nelson W."/>
            <person name="Hyten D."/>
            <person name="Song Q."/>
            <person name="Thelen J."/>
            <person name="Cheng J."/>
            <person name="Xu D."/>
            <person name="Hellsten U."/>
            <person name="May G."/>
            <person name="Yu Y."/>
            <person name="Sakurai T."/>
            <person name="Umezawa T."/>
            <person name="Bhattacharyya M."/>
            <person name="Sandhu D."/>
            <person name="Valliyodan B."/>
            <person name="Lindquist E."/>
            <person name="Peto M."/>
            <person name="Grant D."/>
            <person name="Shu S."/>
            <person name="Goodstein D."/>
            <person name="Barry K."/>
            <person name="Futrell-Griggs M."/>
            <person name="Abernathy B."/>
            <person name="Du J."/>
            <person name="Tian Z."/>
            <person name="Zhu L."/>
            <person name="Gill N."/>
            <person name="Joshi T."/>
            <person name="Libault M."/>
            <person name="Sethuraman A."/>
            <person name="Zhang X."/>
            <person name="Shinozaki K."/>
            <person name="Nguyen H."/>
            <person name="Wing R."/>
            <person name="Cregan P."/>
            <person name="Specht J."/>
            <person name="Grimwood J."/>
            <person name="Rokhsar D."/>
            <person name="Stacey G."/>
            <person name="Shoemaker R."/>
            <person name="Jackson S."/>
        </authorList>
    </citation>
    <scope>NUCLEOTIDE SEQUENCE</scope>
    <source>
        <tissue evidence="2">Callus</tissue>
    </source>
</reference>
<organism evidence="2">
    <name type="scientific">Glycine max</name>
    <name type="common">Soybean</name>
    <name type="synonym">Glycine hispida</name>
    <dbReference type="NCBI Taxonomy" id="3847"/>
    <lineage>
        <taxon>Eukaryota</taxon>
        <taxon>Viridiplantae</taxon>
        <taxon>Streptophyta</taxon>
        <taxon>Embryophyta</taxon>
        <taxon>Tracheophyta</taxon>
        <taxon>Spermatophyta</taxon>
        <taxon>Magnoliopsida</taxon>
        <taxon>eudicotyledons</taxon>
        <taxon>Gunneridae</taxon>
        <taxon>Pentapetalae</taxon>
        <taxon>rosids</taxon>
        <taxon>fabids</taxon>
        <taxon>Fabales</taxon>
        <taxon>Fabaceae</taxon>
        <taxon>Papilionoideae</taxon>
        <taxon>50 kb inversion clade</taxon>
        <taxon>NPAAA clade</taxon>
        <taxon>indigoferoid/millettioid clade</taxon>
        <taxon>Phaseoleae</taxon>
        <taxon>Glycine</taxon>
        <taxon>Glycine subgen. Soja</taxon>
    </lineage>
</organism>
<dbReference type="Gene3D" id="3.40.50.720">
    <property type="entry name" value="NAD(P)-binding Rossmann-like Domain"/>
    <property type="match status" value="2"/>
</dbReference>
<sequence length="287" mass="32537">MLTMNLQEIEESTKENMERKNRILVFGGTGYIGKYLVRASVSLGHPTLVYTRPLNAQTPPSKAQVCKEFNSIGVTLVHGELEHEQILAVIKQVDIVICALASPQVMEQLKIIDAIKVAGNIKRFLPSDFGVEEDRVNPFPPFQAVLDKKRKIRREIEAAKIPCTFVSANCFGAYFVNYLLRPSVLNYEEDVAMYTIKNIVSQNELIALWEQKSGQNFWKDFFFCVFVKGDLVNFELGENDLEASQLYPDYNYTSIDQLLDIFLELTKCFSTVIVQSSSSNGICIRHS</sequence>
<dbReference type="InterPro" id="IPR008030">
    <property type="entry name" value="NmrA-like"/>
</dbReference>
<dbReference type="Gramene" id="KRH56312">
    <property type="protein sequence ID" value="KRH56312"/>
    <property type="gene ID" value="GLYMA_06G317000"/>
</dbReference>
<dbReference type="GO" id="GO:0009807">
    <property type="term" value="P:lignan biosynthetic process"/>
    <property type="evidence" value="ECO:0007669"/>
    <property type="project" value="UniProtKB-ARBA"/>
</dbReference>
<reference evidence="2 3" key="1">
    <citation type="journal article" date="2010" name="Nature">
        <title>Genome sequence of the palaeopolyploid soybean.</title>
        <authorList>
            <person name="Schmutz J."/>
            <person name="Cannon S.B."/>
            <person name="Schlueter J."/>
            <person name="Ma J."/>
            <person name="Mitros T."/>
            <person name="Nelson W."/>
            <person name="Hyten D.L."/>
            <person name="Song Q."/>
            <person name="Thelen J.J."/>
            <person name="Cheng J."/>
            <person name="Xu D."/>
            <person name="Hellsten U."/>
            <person name="May G.D."/>
            <person name="Yu Y."/>
            <person name="Sakurai T."/>
            <person name="Umezawa T."/>
            <person name="Bhattacharyya M.K."/>
            <person name="Sandhu D."/>
            <person name="Valliyodan B."/>
            <person name="Lindquist E."/>
            <person name="Peto M."/>
            <person name="Grant D."/>
            <person name="Shu S."/>
            <person name="Goodstein D."/>
            <person name="Barry K."/>
            <person name="Futrell-Griggs M."/>
            <person name="Abernathy B."/>
            <person name="Du J."/>
            <person name="Tian Z."/>
            <person name="Zhu L."/>
            <person name="Gill N."/>
            <person name="Joshi T."/>
            <person name="Libault M."/>
            <person name="Sethuraman A."/>
            <person name="Zhang X.-C."/>
            <person name="Shinozaki K."/>
            <person name="Nguyen H.T."/>
            <person name="Wing R.A."/>
            <person name="Cregan P."/>
            <person name="Specht J."/>
            <person name="Grimwood J."/>
            <person name="Rokhsar D."/>
            <person name="Stacey G."/>
            <person name="Shoemaker R.C."/>
            <person name="Jackson S.A."/>
        </authorList>
    </citation>
    <scope>NUCLEOTIDE SEQUENCE</scope>
    <source>
        <strain evidence="3">cv. Williams 82</strain>
        <tissue evidence="2">Callus</tissue>
    </source>
</reference>